<feature type="region of interest" description="Disordered" evidence="6">
    <location>
        <begin position="1"/>
        <end position="26"/>
    </location>
</feature>
<accession>A0AAE0IXR3</accession>
<evidence type="ECO:0000256" key="1">
    <source>
        <dbReference type="ARBA" id="ARBA00022490"/>
    </source>
</evidence>
<sequence length="295" mass="31696">MSSSDSVAAAAAGAGVEKPGHLEPSELGTKQYWDNLYTSEIANHASNPADTGTVWFDDSDAEAKMVAFLDAQEHDLGLDRADAAVLDLGCGNGSLLFALRDDGWAGRLLGVDYSEKSVALARRVGAARDVASGDDGDDGGEEEEKEKEKEVEFKAWDVLNGSLRDVRPTTNTSTTEEEGEDGDKKLRIGWDLVLDKGTFDAISLSDELDSHGRRICEGYGARVLALLRPGGVFLVTSCNWTEAELTGWFERASSASAGAEEGARLRRAGRIQYRSFSFGGVQGQTISTLCFVKEE</sequence>
<keyword evidence="5" id="KW-0813">Transport</keyword>
<comment type="similarity">
    <text evidence="5">Belongs to the class I-like SAM-binding methyltransferase superfamily. EFM4 family.</text>
</comment>
<name>A0AAE0IXR3_9PEZI</name>
<protein>
    <recommendedName>
        <fullName evidence="5">Protein-lysine N-methyltransferase EFM4</fullName>
        <ecNumber evidence="5">2.1.1.-</ecNumber>
    </recommendedName>
    <alternativeName>
        <fullName evidence="5">Elongation factor methyltransferase 4</fullName>
    </alternativeName>
</protein>
<keyword evidence="2 5" id="KW-0489">Methyltransferase</keyword>
<dbReference type="GO" id="GO:0016279">
    <property type="term" value="F:protein-lysine N-methyltransferase activity"/>
    <property type="evidence" value="ECO:0007669"/>
    <property type="project" value="UniProtKB-UniRule"/>
</dbReference>
<keyword evidence="1 5" id="KW-0963">Cytoplasm</keyword>
<comment type="caution">
    <text evidence="8">The sequence shown here is derived from an EMBL/GenBank/DDBJ whole genome shotgun (WGS) entry which is preliminary data.</text>
</comment>
<gene>
    <name evidence="5" type="primary">EFM4</name>
    <name evidence="8" type="ORF">B0T19DRAFT_119090</name>
</gene>
<organism evidence="8 9">
    <name type="scientific">Cercophora scortea</name>
    <dbReference type="NCBI Taxonomy" id="314031"/>
    <lineage>
        <taxon>Eukaryota</taxon>
        <taxon>Fungi</taxon>
        <taxon>Dikarya</taxon>
        <taxon>Ascomycota</taxon>
        <taxon>Pezizomycotina</taxon>
        <taxon>Sordariomycetes</taxon>
        <taxon>Sordariomycetidae</taxon>
        <taxon>Sordariales</taxon>
        <taxon>Lasiosphaeriaceae</taxon>
        <taxon>Cercophora</taxon>
    </lineage>
</organism>
<dbReference type="Gene3D" id="3.40.50.150">
    <property type="entry name" value="Vaccinia Virus protein VP39"/>
    <property type="match status" value="1"/>
</dbReference>
<dbReference type="PANTHER" id="PTHR12843:SF5">
    <property type="entry name" value="EEF1A LYSINE METHYLTRANSFERASE 2"/>
    <property type="match status" value="1"/>
</dbReference>
<feature type="compositionally biased region" description="Acidic residues" evidence="6">
    <location>
        <begin position="132"/>
        <end position="145"/>
    </location>
</feature>
<reference evidence="8" key="1">
    <citation type="journal article" date="2023" name="Mol. Phylogenet. Evol.">
        <title>Genome-scale phylogeny and comparative genomics of the fungal order Sordariales.</title>
        <authorList>
            <person name="Hensen N."/>
            <person name="Bonometti L."/>
            <person name="Westerberg I."/>
            <person name="Brannstrom I.O."/>
            <person name="Guillou S."/>
            <person name="Cros-Aarteil S."/>
            <person name="Calhoun S."/>
            <person name="Haridas S."/>
            <person name="Kuo A."/>
            <person name="Mondo S."/>
            <person name="Pangilinan J."/>
            <person name="Riley R."/>
            <person name="LaButti K."/>
            <person name="Andreopoulos B."/>
            <person name="Lipzen A."/>
            <person name="Chen C."/>
            <person name="Yan M."/>
            <person name="Daum C."/>
            <person name="Ng V."/>
            <person name="Clum A."/>
            <person name="Steindorff A."/>
            <person name="Ohm R.A."/>
            <person name="Martin F."/>
            <person name="Silar P."/>
            <person name="Natvig D.O."/>
            <person name="Lalanne C."/>
            <person name="Gautier V."/>
            <person name="Ament-Velasquez S.L."/>
            <person name="Kruys A."/>
            <person name="Hutchinson M.I."/>
            <person name="Powell A.J."/>
            <person name="Barry K."/>
            <person name="Miller A.N."/>
            <person name="Grigoriev I.V."/>
            <person name="Debuchy R."/>
            <person name="Gladieux P."/>
            <person name="Hiltunen Thoren M."/>
            <person name="Johannesson H."/>
        </authorList>
    </citation>
    <scope>NUCLEOTIDE SEQUENCE</scope>
    <source>
        <strain evidence="8">SMH4131-1</strain>
    </source>
</reference>
<dbReference type="InterPro" id="IPR026635">
    <property type="entry name" value="Efm4/METTL10"/>
</dbReference>
<dbReference type="GO" id="GO:0005737">
    <property type="term" value="C:cytoplasm"/>
    <property type="evidence" value="ECO:0007669"/>
    <property type="project" value="UniProtKB-SubCell"/>
</dbReference>
<dbReference type="CDD" id="cd02440">
    <property type="entry name" value="AdoMet_MTases"/>
    <property type="match status" value="1"/>
</dbReference>
<evidence type="ECO:0000256" key="4">
    <source>
        <dbReference type="ARBA" id="ARBA00022691"/>
    </source>
</evidence>
<reference evidence="8" key="2">
    <citation type="submission" date="2023-06" db="EMBL/GenBank/DDBJ databases">
        <authorList>
            <consortium name="Lawrence Berkeley National Laboratory"/>
            <person name="Haridas S."/>
            <person name="Hensen N."/>
            <person name="Bonometti L."/>
            <person name="Westerberg I."/>
            <person name="Brannstrom I.O."/>
            <person name="Guillou S."/>
            <person name="Cros-Aarteil S."/>
            <person name="Calhoun S."/>
            <person name="Kuo A."/>
            <person name="Mondo S."/>
            <person name="Pangilinan J."/>
            <person name="Riley R."/>
            <person name="Labutti K."/>
            <person name="Andreopoulos B."/>
            <person name="Lipzen A."/>
            <person name="Chen C."/>
            <person name="Yanf M."/>
            <person name="Daum C."/>
            <person name="Ng V."/>
            <person name="Clum A."/>
            <person name="Steindorff A."/>
            <person name="Ohm R."/>
            <person name="Martin F."/>
            <person name="Silar P."/>
            <person name="Natvig D."/>
            <person name="Lalanne C."/>
            <person name="Gautier V."/>
            <person name="Ament-Velasquez S.L."/>
            <person name="Kruys A."/>
            <person name="Hutchinson M.I."/>
            <person name="Powell A.J."/>
            <person name="Barry K."/>
            <person name="Miller A.N."/>
            <person name="Grigoriev I.V."/>
            <person name="Debuchy R."/>
            <person name="Gladieux P."/>
            <person name="Thoren M.H."/>
            <person name="Johannesson H."/>
        </authorList>
    </citation>
    <scope>NUCLEOTIDE SEQUENCE</scope>
    <source>
        <strain evidence="8">SMH4131-1</strain>
    </source>
</reference>
<comment type="function">
    <text evidence="5">S-adenosyl-L-methionine-dependent protein-lysine N-methyltransferase that mono- and dimethylates elongation factor 1-alpha at 'Lys-316'. May play a role in intracellular transport.</text>
</comment>
<evidence type="ECO:0000256" key="5">
    <source>
        <dbReference type="HAMAP-Rule" id="MF_03188"/>
    </source>
</evidence>
<keyword evidence="9" id="KW-1185">Reference proteome</keyword>
<dbReference type="HAMAP" id="MF_03188">
    <property type="entry name" value="Methyltr_EFM4"/>
    <property type="match status" value="1"/>
</dbReference>
<evidence type="ECO:0000313" key="9">
    <source>
        <dbReference type="Proteomes" id="UP001286456"/>
    </source>
</evidence>
<proteinExistence type="inferred from homology"/>
<dbReference type="InterPro" id="IPR025714">
    <property type="entry name" value="Methyltranfer_dom"/>
</dbReference>
<dbReference type="Proteomes" id="UP001286456">
    <property type="component" value="Unassembled WGS sequence"/>
</dbReference>
<feature type="domain" description="Methyltransferase" evidence="7">
    <location>
        <begin position="82"/>
        <end position="123"/>
    </location>
</feature>
<evidence type="ECO:0000256" key="2">
    <source>
        <dbReference type="ARBA" id="ARBA00022603"/>
    </source>
</evidence>
<evidence type="ECO:0000256" key="6">
    <source>
        <dbReference type="SAM" id="MobiDB-lite"/>
    </source>
</evidence>
<dbReference type="GO" id="GO:0032259">
    <property type="term" value="P:methylation"/>
    <property type="evidence" value="ECO:0007669"/>
    <property type="project" value="UniProtKB-KW"/>
</dbReference>
<keyword evidence="3 5" id="KW-0808">Transferase</keyword>
<evidence type="ECO:0000259" key="7">
    <source>
        <dbReference type="Pfam" id="PF13847"/>
    </source>
</evidence>
<dbReference type="PANTHER" id="PTHR12843">
    <property type="entry name" value="PROTEIN-LYSINE N-METHYLTRANSFERASE METTL10"/>
    <property type="match status" value="1"/>
</dbReference>
<evidence type="ECO:0000256" key="3">
    <source>
        <dbReference type="ARBA" id="ARBA00022679"/>
    </source>
</evidence>
<dbReference type="EC" id="2.1.1.-" evidence="5"/>
<comment type="subcellular location">
    <subcellularLocation>
        <location evidence="5">Cytoplasm</location>
    </subcellularLocation>
</comment>
<dbReference type="Pfam" id="PF13847">
    <property type="entry name" value="Methyltransf_31"/>
    <property type="match status" value="1"/>
</dbReference>
<dbReference type="InterPro" id="IPR029063">
    <property type="entry name" value="SAM-dependent_MTases_sf"/>
</dbReference>
<keyword evidence="4 5" id="KW-0949">S-adenosyl-L-methionine</keyword>
<dbReference type="AlphaFoldDB" id="A0AAE0IXR3"/>
<dbReference type="SUPFAM" id="SSF53335">
    <property type="entry name" value="S-adenosyl-L-methionine-dependent methyltransferases"/>
    <property type="match status" value="1"/>
</dbReference>
<evidence type="ECO:0000313" key="8">
    <source>
        <dbReference type="EMBL" id="KAK3333193.1"/>
    </source>
</evidence>
<dbReference type="GO" id="GO:0016192">
    <property type="term" value="P:vesicle-mediated transport"/>
    <property type="evidence" value="ECO:0007669"/>
    <property type="project" value="UniProtKB-UniRule"/>
</dbReference>
<feature type="region of interest" description="Disordered" evidence="6">
    <location>
        <begin position="129"/>
        <end position="150"/>
    </location>
</feature>
<dbReference type="EMBL" id="JAUEPO010000002">
    <property type="protein sequence ID" value="KAK3333193.1"/>
    <property type="molecule type" value="Genomic_DNA"/>
</dbReference>